<keyword evidence="8" id="KW-1185">Reference proteome</keyword>
<keyword evidence="4" id="KW-0812">Transmembrane</keyword>
<evidence type="ECO:0000256" key="4">
    <source>
        <dbReference type="SAM" id="Phobius"/>
    </source>
</evidence>
<proteinExistence type="predicted"/>
<dbReference type="InterPro" id="IPR042372">
    <property type="entry name" value="IL15RA"/>
</dbReference>
<feature type="signal peptide" evidence="5">
    <location>
        <begin position="1"/>
        <end position="22"/>
    </location>
</feature>
<comment type="caution">
    <text evidence="7">The sequence shown here is derived from an EMBL/GenBank/DDBJ whole genome shotgun (WGS) entry which is preliminary data.</text>
</comment>
<keyword evidence="1" id="KW-1015">Disulfide bond</keyword>
<dbReference type="Pfam" id="PF00084">
    <property type="entry name" value="Sushi"/>
    <property type="match status" value="1"/>
</dbReference>
<keyword evidence="4" id="KW-0472">Membrane</keyword>
<reference evidence="7 8" key="1">
    <citation type="submission" date="2024-06" db="EMBL/GenBank/DDBJ databases">
        <authorList>
            <person name="Pan Q."/>
            <person name="Wen M."/>
            <person name="Jouanno E."/>
            <person name="Zahm M."/>
            <person name="Klopp C."/>
            <person name="Cabau C."/>
            <person name="Louis A."/>
            <person name="Berthelot C."/>
            <person name="Parey E."/>
            <person name="Roest Crollius H."/>
            <person name="Montfort J."/>
            <person name="Robinson-Rechavi M."/>
            <person name="Bouchez O."/>
            <person name="Lampietro C."/>
            <person name="Lopez Roques C."/>
            <person name="Donnadieu C."/>
            <person name="Postlethwait J."/>
            <person name="Bobe J."/>
            <person name="Verreycken H."/>
            <person name="Guiguen Y."/>
        </authorList>
    </citation>
    <scope>NUCLEOTIDE SEQUENCE [LARGE SCALE GENOMIC DNA]</scope>
    <source>
        <strain evidence="7">Up_M1</strain>
        <tissue evidence="7">Testis</tissue>
    </source>
</reference>
<feature type="compositionally biased region" description="Polar residues" evidence="3">
    <location>
        <begin position="109"/>
        <end position="123"/>
    </location>
</feature>
<protein>
    <recommendedName>
        <fullName evidence="6">Sushi domain-containing protein</fullName>
    </recommendedName>
</protein>
<accession>A0ABD0VXL9</accession>
<dbReference type="AlphaFoldDB" id="A0ABD0VXL9"/>
<dbReference type="CDD" id="cd00033">
    <property type="entry name" value="CCP"/>
    <property type="match status" value="1"/>
</dbReference>
<gene>
    <name evidence="7" type="ORF">UPYG_G00346180</name>
</gene>
<name>A0ABD0VXL9_UMBPY</name>
<evidence type="ECO:0000313" key="7">
    <source>
        <dbReference type="EMBL" id="KAL0962839.1"/>
    </source>
</evidence>
<keyword evidence="5" id="KW-0732">Signal</keyword>
<dbReference type="InterPro" id="IPR000436">
    <property type="entry name" value="Sushi_SCR_CCP_dom"/>
</dbReference>
<dbReference type="InterPro" id="IPR035976">
    <property type="entry name" value="Sushi/SCR/CCP_sf"/>
</dbReference>
<keyword evidence="2" id="KW-0768">Sushi</keyword>
<evidence type="ECO:0000256" key="1">
    <source>
        <dbReference type="ARBA" id="ARBA00023157"/>
    </source>
</evidence>
<keyword evidence="4" id="KW-1133">Transmembrane helix</keyword>
<dbReference type="PANTHER" id="PTHR15060">
    <property type="entry name" value="INTERLEUKIN-15 RECEPTOR SUBUNIT ALPHA"/>
    <property type="match status" value="1"/>
</dbReference>
<evidence type="ECO:0000256" key="5">
    <source>
        <dbReference type="SAM" id="SignalP"/>
    </source>
</evidence>
<feature type="region of interest" description="Disordered" evidence="3">
    <location>
        <begin position="104"/>
        <end position="141"/>
    </location>
</feature>
<evidence type="ECO:0000259" key="6">
    <source>
        <dbReference type="PROSITE" id="PS50923"/>
    </source>
</evidence>
<feature type="transmembrane region" description="Helical" evidence="4">
    <location>
        <begin position="207"/>
        <end position="229"/>
    </location>
</feature>
<evidence type="ECO:0000256" key="2">
    <source>
        <dbReference type="PROSITE-ProRule" id="PRU00302"/>
    </source>
</evidence>
<sequence length="256" mass="28181">MWLLLLSLLLFTKDFHLSPVRGEFCPPPPPPPHPELKTPTPGQKFSENARFRYQCQDGYVRKVGTSTLIRCERNNGTLQWSNLTLKCIRDPKITRIITSSTTQQTPTTHFSVSMATSPKQMTLSPPLPQTEGPVTGAKTLGTTKTTTSVDDIISMTVVRSSVATSTVATSISKTTVSPAFCSSNTILVPSSSSNGSEKTRSLSVATYSGLSILALIFMLIFALLFLCLWRKRRSRPHGHLATAEEQMRMNDFVITD</sequence>
<dbReference type="Gene3D" id="2.20.28.230">
    <property type="match status" value="1"/>
</dbReference>
<organism evidence="7 8">
    <name type="scientific">Umbra pygmaea</name>
    <name type="common">Eastern mudminnow</name>
    <dbReference type="NCBI Taxonomy" id="75934"/>
    <lineage>
        <taxon>Eukaryota</taxon>
        <taxon>Metazoa</taxon>
        <taxon>Chordata</taxon>
        <taxon>Craniata</taxon>
        <taxon>Vertebrata</taxon>
        <taxon>Euteleostomi</taxon>
        <taxon>Actinopterygii</taxon>
        <taxon>Neopterygii</taxon>
        <taxon>Teleostei</taxon>
        <taxon>Protacanthopterygii</taxon>
        <taxon>Esociformes</taxon>
        <taxon>Umbridae</taxon>
        <taxon>Umbra</taxon>
    </lineage>
</organism>
<dbReference type="SMART" id="SM00032">
    <property type="entry name" value="CCP"/>
    <property type="match status" value="1"/>
</dbReference>
<dbReference type="PANTHER" id="PTHR15060:SF0">
    <property type="entry name" value="INTERLEUKIN-15 RECEPTOR SUBUNIT ALPHA"/>
    <property type="match status" value="1"/>
</dbReference>
<feature type="domain" description="Sushi" evidence="6">
    <location>
        <begin position="23"/>
        <end position="89"/>
    </location>
</feature>
<evidence type="ECO:0000256" key="3">
    <source>
        <dbReference type="SAM" id="MobiDB-lite"/>
    </source>
</evidence>
<dbReference type="SUPFAM" id="SSF57535">
    <property type="entry name" value="Complement control module/SCR domain"/>
    <property type="match status" value="1"/>
</dbReference>
<dbReference type="PROSITE" id="PS50923">
    <property type="entry name" value="SUSHI"/>
    <property type="match status" value="1"/>
</dbReference>
<feature type="chain" id="PRO_5044818843" description="Sushi domain-containing protein" evidence="5">
    <location>
        <begin position="23"/>
        <end position="256"/>
    </location>
</feature>
<dbReference type="Proteomes" id="UP001557470">
    <property type="component" value="Unassembled WGS sequence"/>
</dbReference>
<evidence type="ECO:0000313" key="8">
    <source>
        <dbReference type="Proteomes" id="UP001557470"/>
    </source>
</evidence>
<comment type="caution">
    <text evidence="2">Lacks conserved residue(s) required for the propagation of feature annotation.</text>
</comment>
<dbReference type="EMBL" id="JAGEUA010000011">
    <property type="protein sequence ID" value="KAL0962839.1"/>
    <property type="molecule type" value="Genomic_DNA"/>
</dbReference>